<evidence type="ECO:0000259" key="3">
    <source>
        <dbReference type="Pfam" id="PF01757"/>
    </source>
</evidence>
<dbReference type="InterPro" id="IPR050879">
    <property type="entry name" value="Acyltransferase_3"/>
</dbReference>
<accession>A0A4Q7YB43</accession>
<proteinExistence type="predicted"/>
<feature type="transmembrane region" description="Helical" evidence="2">
    <location>
        <begin position="325"/>
        <end position="346"/>
    </location>
</feature>
<dbReference type="Proteomes" id="UP000292507">
    <property type="component" value="Unassembled WGS sequence"/>
</dbReference>
<protein>
    <submittedName>
        <fullName evidence="4">Peptidoglycan/LPS O-acetylase OafA/YrhL</fullName>
    </submittedName>
</protein>
<feature type="region of interest" description="Disordered" evidence="1">
    <location>
        <begin position="359"/>
        <end position="389"/>
    </location>
</feature>
<evidence type="ECO:0000313" key="4">
    <source>
        <dbReference type="EMBL" id="RZU34078.1"/>
    </source>
</evidence>
<sequence length="389" mass="42603">MWGEIAVTSTDTLTRGRHHQAVDGLRAVAVVAVIAFHLSERRVPGAFLAVDVFFVISGFVITLTLLREHDRTGRISLIDFYRRRWWRLTPALALAVLLGLVLTTVSSHQSLGTWFREAVLGLTYTYNIGQAVRQDGGGTILNHLWSLSVEEQFYLVWAPLLALSLGLVAVRSRRMVFVAAAVLVLAIGRSVTAVALGNLSAFFLPWTRFDEFLCGALVAVALHGEQRPARLFTSAWPAVVAAAALVLMIPFVHIFVDDWMYHGGFLLVALLTAVVVGHAAAPGGSVVKTVLSWGPVVWLGQRSYGVYLYHLPLILAMFTMGAPRWLYGTAAPALTVLLAAASYRWVEVPLRRRGQRRPAWRGSEQVHAAPGGEAQSARRVRRPEGVSEG</sequence>
<reference evidence="4 5" key="1">
    <citation type="submission" date="2019-02" db="EMBL/GenBank/DDBJ databases">
        <title>Sequencing the genomes of 1000 actinobacteria strains.</title>
        <authorList>
            <person name="Klenk H.-P."/>
        </authorList>
    </citation>
    <scope>NUCLEOTIDE SEQUENCE [LARGE SCALE GENOMIC DNA]</scope>
    <source>
        <strain evidence="4 5">DSM 44509</strain>
    </source>
</reference>
<feature type="transmembrane region" description="Helical" evidence="2">
    <location>
        <begin position="261"/>
        <end position="281"/>
    </location>
</feature>
<keyword evidence="2" id="KW-1133">Transmembrane helix</keyword>
<dbReference type="AlphaFoldDB" id="A0A4Q7YB43"/>
<dbReference type="PANTHER" id="PTHR23028">
    <property type="entry name" value="ACETYLTRANSFERASE"/>
    <property type="match status" value="1"/>
</dbReference>
<keyword evidence="2" id="KW-0472">Membrane</keyword>
<dbReference type="InterPro" id="IPR002656">
    <property type="entry name" value="Acyl_transf_3_dom"/>
</dbReference>
<organism evidence="4 5">
    <name type="scientific">Blastococcus saxobsidens</name>
    <dbReference type="NCBI Taxonomy" id="138336"/>
    <lineage>
        <taxon>Bacteria</taxon>
        <taxon>Bacillati</taxon>
        <taxon>Actinomycetota</taxon>
        <taxon>Actinomycetes</taxon>
        <taxon>Geodermatophilales</taxon>
        <taxon>Geodermatophilaceae</taxon>
        <taxon>Blastococcus</taxon>
    </lineage>
</organism>
<dbReference type="Pfam" id="PF01757">
    <property type="entry name" value="Acyl_transf_3"/>
    <property type="match status" value="1"/>
</dbReference>
<dbReference type="PANTHER" id="PTHR23028:SF53">
    <property type="entry name" value="ACYL_TRANSF_3 DOMAIN-CONTAINING PROTEIN"/>
    <property type="match status" value="1"/>
</dbReference>
<evidence type="ECO:0000256" key="2">
    <source>
        <dbReference type="SAM" id="Phobius"/>
    </source>
</evidence>
<comment type="caution">
    <text evidence="4">The sequence shown here is derived from an EMBL/GenBank/DDBJ whole genome shotgun (WGS) entry which is preliminary data.</text>
</comment>
<feature type="transmembrane region" description="Helical" evidence="2">
    <location>
        <begin position="234"/>
        <end position="255"/>
    </location>
</feature>
<feature type="transmembrane region" description="Helical" evidence="2">
    <location>
        <begin position="21"/>
        <end position="39"/>
    </location>
</feature>
<feature type="transmembrane region" description="Helical" evidence="2">
    <location>
        <begin position="45"/>
        <end position="66"/>
    </location>
</feature>
<feature type="transmembrane region" description="Helical" evidence="2">
    <location>
        <begin position="152"/>
        <end position="170"/>
    </location>
</feature>
<gene>
    <name evidence="4" type="ORF">BKA19_3832</name>
</gene>
<feature type="transmembrane region" description="Helical" evidence="2">
    <location>
        <begin position="177"/>
        <end position="197"/>
    </location>
</feature>
<evidence type="ECO:0000313" key="5">
    <source>
        <dbReference type="Proteomes" id="UP000292507"/>
    </source>
</evidence>
<dbReference type="GO" id="GO:0016747">
    <property type="term" value="F:acyltransferase activity, transferring groups other than amino-acyl groups"/>
    <property type="evidence" value="ECO:0007669"/>
    <property type="project" value="InterPro"/>
</dbReference>
<feature type="transmembrane region" description="Helical" evidence="2">
    <location>
        <begin position="86"/>
        <end position="105"/>
    </location>
</feature>
<feature type="domain" description="Acyltransferase 3" evidence="3">
    <location>
        <begin position="21"/>
        <end position="342"/>
    </location>
</feature>
<keyword evidence="2" id="KW-0812">Transmembrane</keyword>
<dbReference type="GO" id="GO:0000271">
    <property type="term" value="P:polysaccharide biosynthetic process"/>
    <property type="evidence" value="ECO:0007669"/>
    <property type="project" value="TreeGrafter"/>
</dbReference>
<evidence type="ECO:0000256" key="1">
    <source>
        <dbReference type="SAM" id="MobiDB-lite"/>
    </source>
</evidence>
<dbReference type="GO" id="GO:0016020">
    <property type="term" value="C:membrane"/>
    <property type="evidence" value="ECO:0007669"/>
    <property type="project" value="TreeGrafter"/>
</dbReference>
<keyword evidence="5" id="KW-1185">Reference proteome</keyword>
<name>A0A4Q7YB43_9ACTN</name>
<dbReference type="EMBL" id="SHKV01000001">
    <property type="protein sequence ID" value="RZU34078.1"/>
    <property type="molecule type" value="Genomic_DNA"/>
</dbReference>